<dbReference type="GO" id="GO:0030833">
    <property type="term" value="P:regulation of actin filament polymerization"/>
    <property type="evidence" value="ECO:0007669"/>
    <property type="project" value="TreeGrafter"/>
</dbReference>
<feature type="domain" description="Rho-GAP" evidence="2">
    <location>
        <begin position="215"/>
        <end position="417"/>
    </location>
</feature>
<name>A0AAV2IEW9_LYMST</name>
<dbReference type="PANTHER" id="PTHR14963">
    <property type="entry name" value="RHO GTPASE ACTIVATING PROTEIN 18,19-RELATED"/>
    <property type="match status" value="1"/>
</dbReference>
<dbReference type="EMBL" id="CAXITT010000691">
    <property type="protein sequence ID" value="CAL1545254.1"/>
    <property type="molecule type" value="Genomic_DNA"/>
</dbReference>
<keyword evidence="4" id="KW-1185">Reference proteome</keyword>
<reference evidence="3 4" key="1">
    <citation type="submission" date="2024-04" db="EMBL/GenBank/DDBJ databases">
        <authorList>
            <consortium name="Genoscope - CEA"/>
            <person name="William W."/>
        </authorList>
    </citation>
    <scope>NUCLEOTIDE SEQUENCE [LARGE SCALE GENOMIC DNA]</scope>
</reference>
<dbReference type="Proteomes" id="UP001497497">
    <property type="component" value="Unassembled WGS sequence"/>
</dbReference>
<protein>
    <recommendedName>
        <fullName evidence="2">Rho-GAP domain-containing protein</fullName>
    </recommendedName>
</protein>
<evidence type="ECO:0000256" key="1">
    <source>
        <dbReference type="ARBA" id="ARBA00022468"/>
    </source>
</evidence>
<dbReference type="InterPro" id="IPR000198">
    <property type="entry name" value="RhoGAP_dom"/>
</dbReference>
<dbReference type="Pfam" id="PF25442">
    <property type="entry name" value="Ubiquitin_RHG40_C"/>
    <property type="match status" value="1"/>
</dbReference>
<dbReference type="PROSITE" id="PS50238">
    <property type="entry name" value="RHOGAP"/>
    <property type="match status" value="1"/>
</dbReference>
<dbReference type="Gene3D" id="1.10.555.10">
    <property type="entry name" value="Rho GTPase activation protein"/>
    <property type="match status" value="1"/>
</dbReference>
<comment type="caution">
    <text evidence="3">The sequence shown here is derived from an EMBL/GenBank/DDBJ whole genome shotgun (WGS) entry which is preliminary data.</text>
</comment>
<dbReference type="PANTHER" id="PTHR14963:SF1">
    <property type="entry name" value="RHO GTPASE-ACTIVATING PROTEIN CONUNDRUM"/>
    <property type="match status" value="1"/>
</dbReference>
<dbReference type="InterPro" id="IPR008936">
    <property type="entry name" value="Rho_GTPase_activation_prot"/>
</dbReference>
<dbReference type="GO" id="GO:0005096">
    <property type="term" value="F:GTPase activator activity"/>
    <property type="evidence" value="ECO:0007669"/>
    <property type="project" value="UniProtKB-KW"/>
</dbReference>
<dbReference type="SUPFAM" id="SSF48350">
    <property type="entry name" value="GTPase activation domain, GAP"/>
    <property type="match status" value="1"/>
</dbReference>
<dbReference type="SMART" id="SM00324">
    <property type="entry name" value="RhoGAP"/>
    <property type="match status" value="1"/>
</dbReference>
<dbReference type="GO" id="GO:0007165">
    <property type="term" value="P:signal transduction"/>
    <property type="evidence" value="ECO:0007669"/>
    <property type="project" value="InterPro"/>
</dbReference>
<dbReference type="GO" id="GO:0051056">
    <property type="term" value="P:regulation of small GTPase mediated signal transduction"/>
    <property type="evidence" value="ECO:0007669"/>
    <property type="project" value="TreeGrafter"/>
</dbReference>
<keyword evidence="1" id="KW-0343">GTPase activation</keyword>
<gene>
    <name evidence="3" type="ORF">GSLYS_00018737001</name>
</gene>
<evidence type="ECO:0000259" key="2">
    <source>
        <dbReference type="PROSITE" id="PS50238"/>
    </source>
</evidence>
<dbReference type="GO" id="GO:0005737">
    <property type="term" value="C:cytoplasm"/>
    <property type="evidence" value="ECO:0007669"/>
    <property type="project" value="TreeGrafter"/>
</dbReference>
<accession>A0AAV2IEW9</accession>
<dbReference type="AlphaFoldDB" id="A0AAV2IEW9"/>
<evidence type="ECO:0000313" key="3">
    <source>
        <dbReference type="EMBL" id="CAL1545254.1"/>
    </source>
</evidence>
<dbReference type="Pfam" id="PF00620">
    <property type="entry name" value="RhoGAP"/>
    <property type="match status" value="1"/>
</dbReference>
<proteinExistence type="predicted"/>
<evidence type="ECO:0000313" key="4">
    <source>
        <dbReference type="Proteomes" id="UP001497497"/>
    </source>
</evidence>
<sequence length="593" mass="68532">MANMQLLSRLGAAPIKYLVTPAERVSWQSVTCSLNKVHSYPRHHDVFDVKELNSFRLWETTHVCRSGHPINPSWGQQERRKTSQDGVQVTSSYKWKPKHPQNSALLGHRGHGILTFLKCCLGQLTQHMVPVRHYKFEYPIPEKLEPWVLPVEPLGTTFTSYLSDQNVETIRILAQGEFNFYYRHQFFGKTVQDLLEENKPTRKLTQLREDQLFGLPLDLLMKKDTSFKNNGPHLKIPSLLCLLLQFIHKNGQTTQGIFKAPESSTKVKKLKEDIEANLYKSPNYEISNEYNAHDVAAALKDFIAQLQMPLMTTPVLQFFPDFFVRGMETRDLLKGLRFYNLMMAPEHRDSLQMLLTVLNALTQNSAENGLTVEDCANIFWPVLFSLPPDCSKEETAKRKKQFFDLTRVFVHYNDYLFTVSPEILNQLRRLRKRGDEPSPKFNKQLEPRHRMTAISFASMDLKSPEFEGGLKRFPFNSSTTAEELVQFSTGEQLPMERLMEKLKCHILGKDSKTSHFLFENGGNLGSLEERVLDPKTKIISLYRENSSATYVIKTWNGYNVEMSVKVIGNIARQRPQYGEGRDLLLKEEKEEDY</sequence>
<dbReference type="InterPro" id="IPR057323">
    <property type="entry name" value="RHG40/28/18_ubiquitin"/>
</dbReference>
<organism evidence="3 4">
    <name type="scientific">Lymnaea stagnalis</name>
    <name type="common">Great pond snail</name>
    <name type="synonym">Helix stagnalis</name>
    <dbReference type="NCBI Taxonomy" id="6523"/>
    <lineage>
        <taxon>Eukaryota</taxon>
        <taxon>Metazoa</taxon>
        <taxon>Spiralia</taxon>
        <taxon>Lophotrochozoa</taxon>
        <taxon>Mollusca</taxon>
        <taxon>Gastropoda</taxon>
        <taxon>Heterobranchia</taxon>
        <taxon>Euthyneura</taxon>
        <taxon>Panpulmonata</taxon>
        <taxon>Hygrophila</taxon>
        <taxon>Lymnaeoidea</taxon>
        <taxon>Lymnaeidae</taxon>
        <taxon>Lymnaea</taxon>
    </lineage>
</organism>